<gene>
    <name evidence="3" type="primary">AGS1_14</name>
    <name evidence="3" type="ORF">PGT21_029086</name>
</gene>
<evidence type="ECO:0000313" key="3">
    <source>
        <dbReference type="EMBL" id="KAA1072161.1"/>
    </source>
</evidence>
<feature type="domain" description="Cell wall alpha-1,3-glucan synthase Mok11-14/Ags1-like transmembrane" evidence="2">
    <location>
        <begin position="166"/>
        <end position="209"/>
    </location>
</feature>
<dbReference type="Pfam" id="PF26127">
    <property type="entry name" value="12TM_Mok13"/>
    <property type="match status" value="1"/>
</dbReference>
<dbReference type="GO" id="GO:0047657">
    <property type="term" value="F:alpha-1,3-glucan synthase activity"/>
    <property type="evidence" value="ECO:0007669"/>
    <property type="project" value="TreeGrafter"/>
</dbReference>
<evidence type="ECO:0000313" key="4">
    <source>
        <dbReference type="Proteomes" id="UP000324748"/>
    </source>
</evidence>
<reference evidence="3 4" key="1">
    <citation type="submission" date="2019-05" db="EMBL/GenBank/DDBJ databases">
        <title>Emergence of the Ug99 lineage of the wheat stem rust pathogen through somatic hybridization.</title>
        <authorList>
            <person name="Li F."/>
            <person name="Upadhyaya N.M."/>
            <person name="Sperschneider J."/>
            <person name="Matny O."/>
            <person name="Nguyen-Phuc H."/>
            <person name="Mago R."/>
            <person name="Raley C."/>
            <person name="Miller M.E."/>
            <person name="Silverstein K.A.T."/>
            <person name="Henningsen E."/>
            <person name="Hirsch C.D."/>
            <person name="Visser B."/>
            <person name="Pretorius Z.A."/>
            <person name="Steffenson B.J."/>
            <person name="Schwessinger B."/>
            <person name="Dodds P.N."/>
            <person name="Figueroa M."/>
        </authorList>
    </citation>
    <scope>NUCLEOTIDE SEQUENCE [LARGE SCALE GENOMIC DNA]</scope>
    <source>
        <strain evidence="3">21-0</strain>
    </source>
</reference>
<accession>A0A5B0M6J2</accession>
<dbReference type="OrthoDB" id="512920at2759"/>
<dbReference type="InterPro" id="IPR058655">
    <property type="entry name" value="Mok11-14/Ags1-like"/>
</dbReference>
<dbReference type="EMBL" id="VSWC01000170">
    <property type="protein sequence ID" value="KAA1072161.1"/>
    <property type="molecule type" value="Genomic_DNA"/>
</dbReference>
<dbReference type="GO" id="GO:0009277">
    <property type="term" value="C:fungal-type cell wall"/>
    <property type="evidence" value="ECO:0007669"/>
    <property type="project" value="TreeGrafter"/>
</dbReference>
<proteinExistence type="predicted"/>
<dbReference type="PANTHER" id="PTHR47182:SF2">
    <property type="entry name" value="CELL WALL ALPHA-1,3-GLUCAN SYNTHASE AGS1"/>
    <property type="match status" value="1"/>
</dbReference>
<comment type="caution">
    <text evidence="3">The sequence shown here is derived from an EMBL/GenBank/DDBJ whole genome shotgun (WGS) entry which is preliminary data.</text>
</comment>
<evidence type="ECO:0000256" key="1">
    <source>
        <dbReference type="SAM" id="MobiDB-lite"/>
    </source>
</evidence>
<evidence type="ECO:0000259" key="2">
    <source>
        <dbReference type="Pfam" id="PF26127"/>
    </source>
</evidence>
<protein>
    <submittedName>
        <fullName evidence="3">Cell wall alpha-1,3-glucan synthase ags1</fullName>
    </submittedName>
</protein>
<sequence>MTEFNDEELLPPVRPFAGGGDHSKRKSFDSINSIMEEHGAESPFEPGYRGFTDENGQVTQEFICKARPIKFGQPQRVTLCYRRILGGQLRKAYFKHVRDDKLALSQIPVRWRNAPAVRPKRPISRAMSEWSVKKHALENDEEEEQTEGSDEPLATAAELNQWQIRLQKVYFGWPVYTILLAFGQVLGATSFQLSLLGGSSSQRTFDLYSKLKFHIDLNNLES</sequence>
<dbReference type="Proteomes" id="UP000324748">
    <property type="component" value="Unassembled WGS sequence"/>
</dbReference>
<name>A0A5B0M6J2_PUCGR</name>
<dbReference type="GO" id="GO:0070600">
    <property type="term" value="P:fungal-type cell wall (1-&gt;3)-alpha-glucan biosynthetic process"/>
    <property type="evidence" value="ECO:0007669"/>
    <property type="project" value="TreeGrafter"/>
</dbReference>
<organism evidence="3 4">
    <name type="scientific">Puccinia graminis f. sp. tritici</name>
    <dbReference type="NCBI Taxonomy" id="56615"/>
    <lineage>
        <taxon>Eukaryota</taxon>
        <taxon>Fungi</taxon>
        <taxon>Dikarya</taxon>
        <taxon>Basidiomycota</taxon>
        <taxon>Pucciniomycotina</taxon>
        <taxon>Pucciniomycetes</taxon>
        <taxon>Pucciniales</taxon>
        <taxon>Pucciniaceae</taxon>
        <taxon>Puccinia</taxon>
    </lineage>
</organism>
<keyword evidence="4" id="KW-1185">Reference proteome</keyword>
<feature type="region of interest" description="Disordered" evidence="1">
    <location>
        <begin position="1"/>
        <end position="27"/>
    </location>
</feature>
<dbReference type="AlphaFoldDB" id="A0A5B0M6J2"/>
<dbReference type="InterPro" id="IPR058654">
    <property type="entry name" value="Mok11-14/Ags1-like_TM"/>
</dbReference>
<dbReference type="PANTHER" id="PTHR47182">
    <property type="entry name" value="CELL WALL ALPHA-1,3-GLUCAN SYNTHASE AGS1-RELATED"/>
    <property type="match status" value="1"/>
</dbReference>